<evidence type="ECO:0000313" key="3">
    <source>
        <dbReference type="EMBL" id="KAG2194468.1"/>
    </source>
</evidence>
<reference evidence="3" key="1">
    <citation type="submission" date="2020-12" db="EMBL/GenBank/DDBJ databases">
        <title>Metabolic potential, ecology and presence of endohyphal bacteria is reflected in genomic diversity of Mucoromycotina.</title>
        <authorList>
            <person name="Muszewska A."/>
            <person name="Okrasinska A."/>
            <person name="Steczkiewicz K."/>
            <person name="Drgas O."/>
            <person name="Orlowska M."/>
            <person name="Perlinska-Lenart U."/>
            <person name="Aleksandrzak-Piekarczyk T."/>
            <person name="Szatraj K."/>
            <person name="Zielenkiewicz U."/>
            <person name="Pilsyk S."/>
            <person name="Malc E."/>
            <person name="Mieczkowski P."/>
            <person name="Kruszewska J.S."/>
            <person name="Biernat P."/>
            <person name="Pawlowska J."/>
        </authorList>
    </citation>
    <scope>NUCLEOTIDE SEQUENCE</scope>
    <source>
        <strain evidence="3">CBS 226.32</strain>
    </source>
</reference>
<dbReference type="AlphaFoldDB" id="A0A8H7UWB7"/>
<dbReference type="InterPro" id="IPR000409">
    <property type="entry name" value="BEACH_dom"/>
</dbReference>
<feature type="compositionally biased region" description="Acidic residues" evidence="1">
    <location>
        <begin position="775"/>
        <end position="786"/>
    </location>
</feature>
<feature type="compositionally biased region" description="Polar residues" evidence="1">
    <location>
        <begin position="860"/>
        <end position="876"/>
    </location>
</feature>
<evidence type="ECO:0000259" key="2">
    <source>
        <dbReference type="PROSITE" id="PS50197"/>
    </source>
</evidence>
<dbReference type="PANTHER" id="PTHR13239:SF4">
    <property type="entry name" value="AT25231P"/>
    <property type="match status" value="1"/>
</dbReference>
<evidence type="ECO:0000313" key="4">
    <source>
        <dbReference type="Proteomes" id="UP000650833"/>
    </source>
</evidence>
<dbReference type="SMART" id="SM01293">
    <property type="entry name" value="DUF3402"/>
    <property type="match status" value="1"/>
</dbReference>
<dbReference type="PANTHER" id="PTHR13239">
    <property type="entry name" value="PROTEIN REQUIRED FOR HYPHAL ANASTOMOSIS HAM-2"/>
    <property type="match status" value="1"/>
</dbReference>
<organism evidence="3 4">
    <name type="scientific">Mucor plumbeus</name>
    <dbReference type="NCBI Taxonomy" id="97098"/>
    <lineage>
        <taxon>Eukaryota</taxon>
        <taxon>Fungi</taxon>
        <taxon>Fungi incertae sedis</taxon>
        <taxon>Mucoromycota</taxon>
        <taxon>Mucoromycotina</taxon>
        <taxon>Mucoromycetes</taxon>
        <taxon>Mucorales</taxon>
        <taxon>Mucorineae</taxon>
        <taxon>Mucoraceae</taxon>
        <taxon>Mucor</taxon>
    </lineage>
</organism>
<dbReference type="InterPro" id="IPR021819">
    <property type="entry name" value="Far11/STRP_C"/>
</dbReference>
<feature type="compositionally biased region" description="Basic and acidic residues" evidence="1">
    <location>
        <begin position="836"/>
        <end position="846"/>
    </location>
</feature>
<proteinExistence type="predicted"/>
<gene>
    <name evidence="3" type="ORF">INT46_004838</name>
</gene>
<name>A0A8H7UWB7_9FUNG</name>
<dbReference type="Proteomes" id="UP000650833">
    <property type="component" value="Unassembled WGS sequence"/>
</dbReference>
<evidence type="ECO:0000256" key="1">
    <source>
        <dbReference type="SAM" id="MobiDB-lite"/>
    </source>
</evidence>
<dbReference type="SMART" id="SM01292">
    <property type="entry name" value="N1221"/>
    <property type="match status" value="1"/>
</dbReference>
<dbReference type="GO" id="GO:0005829">
    <property type="term" value="C:cytosol"/>
    <property type="evidence" value="ECO:0007669"/>
    <property type="project" value="TreeGrafter"/>
</dbReference>
<dbReference type="Pfam" id="PF07923">
    <property type="entry name" value="N1221"/>
    <property type="match status" value="1"/>
</dbReference>
<feature type="region of interest" description="Disordered" evidence="1">
    <location>
        <begin position="836"/>
        <end position="886"/>
    </location>
</feature>
<feature type="domain" description="BEACH" evidence="2">
    <location>
        <begin position="910"/>
        <end position="956"/>
    </location>
</feature>
<accession>A0A8H7UWB7</accession>
<feature type="region of interest" description="Disordered" evidence="1">
    <location>
        <begin position="552"/>
        <end position="579"/>
    </location>
</feature>
<keyword evidence="4" id="KW-1185">Reference proteome</keyword>
<dbReference type="EMBL" id="JAEPRC010000585">
    <property type="protein sequence ID" value="KAG2194468.1"/>
    <property type="molecule type" value="Genomic_DNA"/>
</dbReference>
<sequence length="956" mass="111007">MLESQHTVNNEQLNKFYNKNNKPQQHINYDYYKPDNFEQEINEFISYSEVKSELKQYQQEYNNIFSPWSECNENEKRNIIQNCGDHLDLLNDDQRLRAAKILVYISLGSYGEYLGLEKKEAHLQSIEKNNQILFKMDILATIKQRLNHACKQLETPSISSQPDLVKFHCKEIDILLTILYLIASFNNEDIKNSGLPEFLFDLVIRLKEHFTKTFPLKKLMLALYKVLSVSLGPLDASYNQLKASIRTVCNLPVVTDKSNAVKCTPEELFQFYHQASERYPTFTPIKPPNKCADPLTVVASTRLSKAMGLYKASKNIDLPYQTLFPSKNQQSATTTAVSGHSKKQHAMEINVLPFTESSAMEPYSLTEASRVWMKHLYISIANYQIIYEREKAIYRWSRWNEHQQQPQTSEEWDDMVYHHLNEQEENKIKRIDRLYESIVPNFQSIVVVILKLLLSTVSIGKDKEAEILEDINVTRNRESISKTVSGILLLLLKWFKISHVLKFEYLSQVLIDSGCMLLILKLLGLQEVALLASKKTDDDSQSFLGFVQQIHTNGDDEEGDGNDGNDDDDDDDDDTNEQENYTNHRNLCWSINLLRVLQMLTKRKTHRILLLVQYKSSAILKRLLKVGHPVVDLYVLKNLKNQVPFMGRKWRSANMKTISAIYSHCLTSLNDDWLSSPEGNADMDESALKEINLRMLTRLYNGQRYLPNILPNMDEVSGSENTLFYNNGYTADHDSYSKKLPEYTLNDILVDDVELDMHFKRDYRNWLERDVYSTDGEEDDEDEDDKDFQATTADNDFHIGTPIPDTIPIPLSAQDLTNEINKLYIEELRREFEEKQKKQEQLEQQEKQSLLEQDGWGSSPLASSIETDTWGSTENKTPFDDIDDEDADEIEPEFNPLQDIDWGSLTKEDLEKRLSLVEQKTVQRWLNVEMDDERYLKVLNTFEGEVLTDEEGWPIY</sequence>
<feature type="region of interest" description="Disordered" evidence="1">
    <location>
        <begin position="774"/>
        <end position="801"/>
    </location>
</feature>
<feature type="compositionally biased region" description="Acidic residues" evidence="1">
    <location>
        <begin position="555"/>
        <end position="577"/>
    </location>
</feature>
<dbReference type="PROSITE" id="PS50197">
    <property type="entry name" value="BEACH"/>
    <property type="match status" value="1"/>
</dbReference>
<protein>
    <recommendedName>
        <fullName evidence="2">BEACH domain-containing protein</fullName>
    </recommendedName>
</protein>
<dbReference type="OrthoDB" id="18234at2759"/>
<dbReference type="GO" id="GO:0007010">
    <property type="term" value="P:cytoskeleton organization"/>
    <property type="evidence" value="ECO:0007669"/>
    <property type="project" value="TreeGrafter"/>
</dbReference>
<dbReference type="Pfam" id="PF11882">
    <property type="entry name" value="DUF3402"/>
    <property type="match status" value="3"/>
</dbReference>
<comment type="caution">
    <text evidence="3">The sequence shown here is derived from an EMBL/GenBank/DDBJ whole genome shotgun (WGS) entry which is preliminary data.</text>
</comment>
<dbReference type="InterPro" id="IPR040185">
    <property type="entry name" value="Far11/STRP"/>
</dbReference>
<dbReference type="InterPro" id="IPR012486">
    <property type="entry name" value="Far11/STRP_N"/>
</dbReference>